<dbReference type="KEGG" id="cci:CC1G_01474"/>
<protein>
    <submittedName>
        <fullName evidence="1">Uncharacterized protein</fullName>
    </submittedName>
</protein>
<dbReference type="VEuPathDB" id="FungiDB:CC1G_01474"/>
<organism evidence="1 2">
    <name type="scientific">Coprinopsis cinerea (strain Okayama-7 / 130 / ATCC MYA-4618 / FGSC 9003)</name>
    <name type="common">Inky cap fungus</name>
    <name type="synonym">Hormographiella aspergillata</name>
    <dbReference type="NCBI Taxonomy" id="240176"/>
    <lineage>
        <taxon>Eukaryota</taxon>
        <taxon>Fungi</taxon>
        <taxon>Dikarya</taxon>
        <taxon>Basidiomycota</taxon>
        <taxon>Agaricomycotina</taxon>
        <taxon>Agaricomycetes</taxon>
        <taxon>Agaricomycetidae</taxon>
        <taxon>Agaricales</taxon>
        <taxon>Agaricineae</taxon>
        <taxon>Psathyrellaceae</taxon>
        <taxon>Coprinopsis</taxon>
    </lineage>
</organism>
<dbReference type="HOGENOM" id="CLU_2158237_0_0_1"/>
<dbReference type="InParanoid" id="A8NYY9"/>
<gene>
    <name evidence="1" type="ORF">CC1G_01474</name>
</gene>
<evidence type="ECO:0000313" key="2">
    <source>
        <dbReference type="Proteomes" id="UP000001861"/>
    </source>
</evidence>
<dbReference type="Proteomes" id="UP000001861">
    <property type="component" value="Unassembled WGS sequence"/>
</dbReference>
<name>A8NYY9_COPC7</name>
<accession>A8NYY9</accession>
<sequence>MLRVPDCLLTVEACRYAYSHHWRMHWSRSSEDSVAEEREAHYGKLYTQLSPPVNITTRTFLPPSPSFLWNLEVYFSRHRSHVMVREVRRSTLGHKRGLGVKLHTQCRPIMM</sequence>
<reference evidence="1 2" key="1">
    <citation type="journal article" date="2010" name="Proc. Natl. Acad. Sci. U.S.A.">
        <title>Insights into evolution of multicellular fungi from the assembled chromosomes of the mushroom Coprinopsis cinerea (Coprinus cinereus).</title>
        <authorList>
            <person name="Stajich J.E."/>
            <person name="Wilke S.K."/>
            <person name="Ahren D."/>
            <person name="Au C.H."/>
            <person name="Birren B.W."/>
            <person name="Borodovsky M."/>
            <person name="Burns C."/>
            <person name="Canback B."/>
            <person name="Casselton L.A."/>
            <person name="Cheng C.K."/>
            <person name="Deng J."/>
            <person name="Dietrich F.S."/>
            <person name="Fargo D.C."/>
            <person name="Farman M.L."/>
            <person name="Gathman A.C."/>
            <person name="Goldberg J."/>
            <person name="Guigo R."/>
            <person name="Hoegger P.J."/>
            <person name="Hooker J.B."/>
            <person name="Huggins A."/>
            <person name="James T.Y."/>
            <person name="Kamada T."/>
            <person name="Kilaru S."/>
            <person name="Kodira C."/>
            <person name="Kues U."/>
            <person name="Kupfer D."/>
            <person name="Kwan H.S."/>
            <person name="Lomsadze A."/>
            <person name="Li W."/>
            <person name="Lilly W.W."/>
            <person name="Ma L.J."/>
            <person name="Mackey A.J."/>
            <person name="Manning G."/>
            <person name="Martin F."/>
            <person name="Muraguchi H."/>
            <person name="Natvig D.O."/>
            <person name="Palmerini H."/>
            <person name="Ramesh M.A."/>
            <person name="Rehmeyer C.J."/>
            <person name="Roe B.A."/>
            <person name="Shenoy N."/>
            <person name="Stanke M."/>
            <person name="Ter-Hovhannisyan V."/>
            <person name="Tunlid A."/>
            <person name="Velagapudi R."/>
            <person name="Vision T.J."/>
            <person name="Zeng Q."/>
            <person name="Zolan M.E."/>
            <person name="Pukkila P.J."/>
        </authorList>
    </citation>
    <scope>NUCLEOTIDE SEQUENCE [LARGE SCALE GENOMIC DNA]</scope>
    <source>
        <strain evidence="2">Okayama-7 / 130 / ATCC MYA-4618 / FGSC 9003</strain>
    </source>
</reference>
<dbReference type="AlphaFoldDB" id="A8NYY9"/>
<dbReference type="RefSeq" id="XP_001837562.2">
    <property type="nucleotide sequence ID" value="XM_001837510.2"/>
</dbReference>
<dbReference type="GeneID" id="6014119"/>
<evidence type="ECO:0000313" key="1">
    <source>
        <dbReference type="EMBL" id="EAU84478.2"/>
    </source>
</evidence>
<comment type="caution">
    <text evidence="1">The sequence shown here is derived from an EMBL/GenBank/DDBJ whole genome shotgun (WGS) entry which is preliminary data.</text>
</comment>
<proteinExistence type="predicted"/>
<keyword evidence="2" id="KW-1185">Reference proteome</keyword>
<dbReference type="EMBL" id="AACS02000005">
    <property type="protein sequence ID" value="EAU84478.2"/>
    <property type="molecule type" value="Genomic_DNA"/>
</dbReference>